<sequence length="83" mass="9496">MFGSAHQVFGVEIWMGVKAGSLYYQFPARYQEEVTDELVRLWEMPGVDIDAGPSSHKIIAACHRCGVWSWDDRIRLGYLAIYT</sequence>
<accession>A0A8S9QG39</accession>
<proteinExistence type="predicted"/>
<reference evidence="1" key="1">
    <citation type="submission" date="2019-12" db="EMBL/GenBank/DDBJ databases">
        <title>Genome sequencing and annotation of Brassica cretica.</title>
        <authorList>
            <person name="Studholme D.J."/>
            <person name="Sarris P."/>
        </authorList>
    </citation>
    <scope>NUCLEOTIDE SEQUENCE</scope>
    <source>
        <strain evidence="1">PFS-109/04</strain>
        <tissue evidence="1">Leaf</tissue>
    </source>
</reference>
<comment type="caution">
    <text evidence="1">The sequence shown here is derived from an EMBL/GenBank/DDBJ whole genome shotgun (WGS) entry which is preliminary data.</text>
</comment>
<evidence type="ECO:0000313" key="2">
    <source>
        <dbReference type="Proteomes" id="UP000712600"/>
    </source>
</evidence>
<gene>
    <name evidence="1" type="ORF">F2Q69_00022839</name>
</gene>
<evidence type="ECO:0000313" key="1">
    <source>
        <dbReference type="EMBL" id="KAF3537598.1"/>
    </source>
</evidence>
<organism evidence="1 2">
    <name type="scientific">Brassica cretica</name>
    <name type="common">Mustard</name>
    <dbReference type="NCBI Taxonomy" id="69181"/>
    <lineage>
        <taxon>Eukaryota</taxon>
        <taxon>Viridiplantae</taxon>
        <taxon>Streptophyta</taxon>
        <taxon>Embryophyta</taxon>
        <taxon>Tracheophyta</taxon>
        <taxon>Spermatophyta</taxon>
        <taxon>Magnoliopsida</taxon>
        <taxon>eudicotyledons</taxon>
        <taxon>Gunneridae</taxon>
        <taxon>Pentapetalae</taxon>
        <taxon>rosids</taxon>
        <taxon>malvids</taxon>
        <taxon>Brassicales</taxon>
        <taxon>Brassicaceae</taxon>
        <taxon>Brassiceae</taxon>
        <taxon>Brassica</taxon>
    </lineage>
</organism>
<dbReference type="EMBL" id="QGKX02001290">
    <property type="protein sequence ID" value="KAF3537598.1"/>
    <property type="molecule type" value="Genomic_DNA"/>
</dbReference>
<dbReference type="Proteomes" id="UP000712600">
    <property type="component" value="Unassembled WGS sequence"/>
</dbReference>
<name>A0A8S9QG39_BRACR</name>
<dbReference type="AlphaFoldDB" id="A0A8S9QG39"/>
<protein>
    <submittedName>
        <fullName evidence="1">Uncharacterized protein</fullName>
    </submittedName>
</protein>